<evidence type="ECO:0000256" key="4">
    <source>
        <dbReference type="ARBA" id="ARBA00004613"/>
    </source>
</evidence>
<keyword evidence="8" id="KW-0121">Carboxypeptidase</keyword>
<evidence type="ECO:0000256" key="13">
    <source>
        <dbReference type="ARBA" id="ARBA00022824"/>
    </source>
</evidence>
<name>A0ABP1QD29_9HEXA</name>
<accession>A0ABP1QD29</accession>
<feature type="domain" description="Peptidase M28" evidence="23">
    <location>
        <begin position="292"/>
        <end position="486"/>
    </location>
</feature>
<keyword evidence="13" id="KW-0256">Endoplasmic reticulum</keyword>
<comment type="subunit">
    <text evidence="20">Homodimer. The monomeric form is inactive while the homodimer is active.</text>
</comment>
<evidence type="ECO:0000256" key="2">
    <source>
        <dbReference type="ARBA" id="ARBA00004371"/>
    </source>
</evidence>
<evidence type="ECO:0000256" key="8">
    <source>
        <dbReference type="ARBA" id="ARBA00022645"/>
    </source>
</evidence>
<keyword evidence="25" id="KW-1185">Reference proteome</keyword>
<keyword evidence="16" id="KW-0482">Metalloprotease</keyword>
<keyword evidence="7" id="KW-0964">Secreted</keyword>
<evidence type="ECO:0000256" key="7">
    <source>
        <dbReference type="ARBA" id="ARBA00022525"/>
    </source>
</evidence>
<proteinExistence type="inferred from homology"/>
<reference evidence="24 25" key="1">
    <citation type="submission" date="2024-08" db="EMBL/GenBank/DDBJ databases">
        <authorList>
            <person name="Cucini C."/>
            <person name="Frati F."/>
        </authorList>
    </citation>
    <scope>NUCLEOTIDE SEQUENCE [LARGE SCALE GENOMIC DNA]</scope>
</reference>
<feature type="signal peptide" evidence="22">
    <location>
        <begin position="1"/>
        <end position="28"/>
    </location>
</feature>
<evidence type="ECO:0000256" key="11">
    <source>
        <dbReference type="ARBA" id="ARBA00022729"/>
    </source>
</evidence>
<comment type="caution">
    <text evidence="24">The sequence shown here is derived from an EMBL/GenBank/DDBJ whole genome shotgun (WGS) entry which is preliminary data.</text>
</comment>
<evidence type="ECO:0000256" key="6">
    <source>
        <dbReference type="ARBA" id="ARBA00014116"/>
    </source>
</evidence>
<evidence type="ECO:0000256" key="16">
    <source>
        <dbReference type="ARBA" id="ARBA00023049"/>
    </source>
</evidence>
<evidence type="ECO:0000256" key="20">
    <source>
        <dbReference type="ARBA" id="ARBA00025833"/>
    </source>
</evidence>
<evidence type="ECO:0000313" key="25">
    <source>
        <dbReference type="Proteomes" id="UP001642540"/>
    </source>
</evidence>
<keyword evidence="9" id="KW-0645">Protease</keyword>
<keyword evidence="17" id="KW-0865">Zymogen</keyword>
<keyword evidence="11 22" id="KW-0732">Signal</keyword>
<keyword evidence="18" id="KW-0325">Glycoprotein</keyword>
<evidence type="ECO:0000256" key="12">
    <source>
        <dbReference type="ARBA" id="ARBA00022801"/>
    </source>
</evidence>
<evidence type="ECO:0000256" key="19">
    <source>
        <dbReference type="ARBA" id="ARBA00023228"/>
    </source>
</evidence>
<keyword evidence="12" id="KW-0378">Hydrolase</keyword>
<gene>
    <name evidence="24" type="ORF">ODALV1_LOCUS9623</name>
</gene>
<dbReference type="Gene3D" id="3.40.630.10">
    <property type="entry name" value="Zn peptidases"/>
    <property type="match status" value="1"/>
</dbReference>
<organism evidence="24 25">
    <name type="scientific">Orchesella dallaii</name>
    <dbReference type="NCBI Taxonomy" id="48710"/>
    <lineage>
        <taxon>Eukaryota</taxon>
        <taxon>Metazoa</taxon>
        <taxon>Ecdysozoa</taxon>
        <taxon>Arthropoda</taxon>
        <taxon>Hexapoda</taxon>
        <taxon>Collembola</taxon>
        <taxon>Entomobryomorpha</taxon>
        <taxon>Entomobryoidea</taxon>
        <taxon>Orchesellidae</taxon>
        <taxon>Orchesellinae</taxon>
        <taxon>Orchesella</taxon>
    </lineage>
</organism>
<evidence type="ECO:0000256" key="18">
    <source>
        <dbReference type="ARBA" id="ARBA00023180"/>
    </source>
</evidence>
<evidence type="ECO:0000256" key="22">
    <source>
        <dbReference type="SAM" id="SignalP"/>
    </source>
</evidence>
<protein>
    <recommendedName>
        <fullName evidence="6">Carboxypeptidase Q</fullName>
    </recommendedName>
    <alternativeName>
        <fullName evidence="21">Plasma glutamate carboxypeptidase</fullName>
    </alternativeName>
</protein>
<evidence type="ECO:0000259" key="23">
    <source>
        <dbReference type="Pfam" id="PF04389"/>
    </source>
</evidence>
<comment type="similarity">
    <text evidence="5">Belongs to the peptidase M28 family.</text>
</comment>
<feature type="chain" id="PRO_5045194775" description="Carboxypeptidase Q" evidence="22">
    <location>
        <begin position="29"/>
        <end position="504"/>
    </location>
</feature>
<evidence type="ECO:0000256" key="10">
    <source>
        <dbReference type="ARBA" id="ARBA00022723"/>
    </source>
</evidence>
<dbReference type="Pfam" id="PF04389">
    <property type="entry name" value="Peptidase_M28"/>
    <property type="match status" value="1"/>
</dbReference>
<comment type="subcellular location">
    <subcellularLocation>
        <location evidence="1">Endoplasmic reticulum</location>
    </subcellularLocation>
    <subcellularLocation>
        <location evidence="3">Golgi apparatus</location>
    </subcellularLocation>
    <subcellularLocation>
        <location evidence="2">Lysosome</location>
    </subcellularLocation>
    <subcellularLocation>
        <location evidence="4">Secreted</location>
    </subcellularLocation>
</comment>
<dbReference type="Proteomes" id="UP001642540">
    <property type="component" value="Unassembled WGS sequence"/>
</dbReference>
<dbReference type="InterPro" id="IPR039866">
    <property type="entry name" value="CPQ"/>
</dbReference>
<dbReference type="InterPro" id="IPR007484">
    <property type="entry name" value="Peptidase_M28"/>
</dbReference>
<dbReference type="SUPFAM" id="SSF53187">
    <property type="entry name" value="Zn-dependent exopeptidases"/>
    <property type="match status" value="1"/>
</dbReference>
<keyword evidence="19" id="KW-0458">Lysosome</keyword>
<evidence type="ECO:0000256" key="17">
    <source>
        <dbReference type="ARBA" id="ARBA00023145"/>
    </source>
</evidence>
<dbReference type="EMBL" id="CAXLJM020000028">
    <property type="protein sequence ID" value="CAL8097346.1"/>
    <property type="molecule type" value="Genomic_DNA"/>
</dbReference>
<evidence type="ECO:0000256" key="15">
    <source>
        <dbReference type="ARBA" id="ARBA00023034"/>
    </source>
</evidence>
<dbReference type="PANTHER" id="PTHR12053:SF3">
    <property type="entry name" value="CARBOXYPEPTIDASE Q"/>
    <property type="match status" value="1"/>
</dbReference>
<evidence type="ECO:0000256" key="14">
    <source>
        <dbReference type="ARBA" id="ARBA00022833"/>
    </source>
</evidence>
<dbReference type="PANTHER" id="PTHR12053">
    <property type="entry name" value="PROTEASE FAMILY M28 PLASMA GLUTAMATE CARBOXYPEPTIDASE-RELATED"/>
    <property type="match status" value="1"/>
</dbReference>
<sequence>MKCISGQMRSTFLLLSTILLQVIGVALSQGGFVEENGEQNGQPSAICNNVSQSLLEEIRRYKPLVDQIGQIIINGTFKGIAYRNLSEFVDNYGARLTGSESLEKSIDHVLETMKFIGLDDAHCEDVTAPKWVRGHESLTMTIPYKKNIQVLGLLPTVQTPEEGITSEIVVVENYKDLQENKNDLLSRVKGRILVFNHPFDDAVNAVTYRHRSAIEGAKVGAIATIVRSYTTFSLGTPHTGEMHYEDDIPPIPSAEITVEDAELLGRLYNKGQKIVLNLILRNQRVGNITTRNTIGDLKGSNIPDEYVLVSGHADSWDVGQGALDDGYGVILSLLVPNVLKTMNLIPKRTVRSIVWTAEEISKVPLGAQQYLEKHEEELRNKYSFFLEADSGIFNARGLILNGTVEAQCIVSEILKLMEPRIIAKTRIVTPFPDLKTDIVPLMRATGVAGALLDTDGEKYFWYHHSNADTVTALNPDDLDVCLALMTSLSYVLADMSVLLPRMQV</sequence>
<keyword evidence="15" id="KW-0333">Golgi apparatus</keyword>
<keyword evidence="14" id="KW-0862">Zinc</keyword>
<keyword evidence="10" id="KW-0479">Metal-binding</keyword>
<evidence type="ECO:0000256" key="1">
    <source>
        <dbReference type="ARBA" id="ARBA00004240"/>
    </source>
</evidence>
<evidence type="ECO:0000256" key="21">
    <source>
        <dbReference type="ARBA" id="ARBA00033328"/>
    </source>
</evidence>
<evidence type="ECO:0000256" key="5">
    <source>
        <dbReference type="ARBA" id="ARBA00010918"/>
    </source>
</evidence>
<dbReference type="Gene3D" id="3.50.30.30">
    <property type="match status" value="1"/>
</dbReference>
<evidence type="ECO:0000313" key="24">
    <source>
        <dbReference type="EMBL" id="CAL8097346.1"/>
    </source>
</evidence>
<evidence type="ECO:0000256" key="9">
    <source>
        <dbReference type="ARBA" id="ARBA00022670"/>
    </source>
</evidence>
<evidence type="ECO:0000256" key="3">
    <source>
        <dbReference type="ARBA" id="ARBA00004555"/>
    </source>
</evidence>